<organism evidence="2 3">
    <name type="scientific">Lysobacter gummosus</name>
    <dbReference type="NCBI Taxonomy" id="262324"/>
    <lineage>
        <taxon>Bacteria</taxon>
        <taxon>Pseudomonadati</taxon>
        <taxon>Pseudomonadota</taxon>
        <taxon>Gammaproteobacteria</taxon>
        <taxon>Lysobacterales</taxon>
        <taxon>Lysobacteraceae</taxon>
        <taxon>Lysobacter</taxon>
    </lineage>
</organism>
<dbReference type="RefSeq" id="WP_187313011.1">
    <property type="nucleotide sequence ID" value="NZ_CP011131.1"/>
</dbReference>
<accession>A0ABY3X698</accession>
<evidence type="ECO:0000313" key="3">
    <source>
        <dbReference type="Proteomes" id="UP000829194"/>
    </source>
</evidence>
<feature type="signal peptide" evidence="1">
    <location>
        <begin position="1"/>
        <end position="28"/>
    </location>
</feature>
<proteinExistence type="predicted"/>
<keyword evidence="3" id="KW-1185">Reference proteome</keyword>
<evidence type="ECO:0000256" key="1">
    <source>
        <dbReference type="SAM" id="SignalP"/>
    </source>
</evidence>
<evidence type="ECO:0000313" key="2">
    <source>
        <dbReference type="EMBL" id="UNP27505.1"/>
    </source>
</evidence>
<feature type="chain" id="PRO_5046171525" description="Transmembrane protein" evidence="1">
    <location>
        <begin position="29"/>
        <end position="52"/>
    </location>
</feature>
<evidence type="ECO:0008006" key="4">
    <source>
        <dbReference type="Google" id="ProtNLM"/>
    </source>
</evidence>
<gene>
    <name evidence="2" type="ORF">MOV92_13300</name>
</gene>
<sequence length="52" mass="5611">MNRKPRIKLLMACCAFAIGLGVSLSAFARPCCSSCDPDDPDSRCWAICTPDC</sequence>
<keyword evidence="1" id="KW-0732">Signal</keyword>
<dbReference type="EMBL" id="CP093547">
    <property type="protein sequence ID" value="UNP27505.1"/>
    <property type="molecule type" value="Genomic_DNA"/>
</dbReference>
<reference evidence="2 3" key="1">
    <citation type="submission" date="2022-03" db="EMBL/GenBank/DDBJ databases">
        <title>Complete genome sequence of Lysobacter capsici VKM B-2533 and Lysobacter gummosus 10.1.1, promising sources of lytic agents.</title>
        <authorList>
            <person name="Tarlachkov S.V."/>
            <person name="Kudryakova I.V."/>
            <person name="Afoshin A.S."/>
            <person name="Leontyevskaya E.A."/>
            <person name="Leontyevskaya N.V."/>
        </authorList>
    </citation>
    <scope>NUCLEOTIDE SEQUENCE [LARGE SCALE GENOMIC DNA]</scope>
    <source>
        <strain evidence="2 3">10.1.1</strain>
    </source>
</reference>
<dbReference type="Proteomes" id="UP000829194">
    <property type="component" value="Chromosome"/>
</dbReference>
<protein>
    <recommendedName>
        <fullName evidence="4">Transmembrane protein</fullName>
    </recommendedName>
</protein>
<name>A0ABY3X698_9GAMM</name>